<reference evidence="2" key="1">
    <citation type="journal article" date="2020" name="Stud. Mycol.">
        <title>101 Dothideomycetes genomes: a test case for predicting lifestyles and emergence of pathogens.</title>
        <authorList>
            <person name="Haridas S."/>
            <person name="Albert R."/>
            <person name="Binder M."/>
            <person name="Bloem J."/>
            <person name="Labutti K."/>
            <person name="Salamov A."/>
            <person name="Andreopoulos B."/>
            <person name="Baker S."/>
            <person name="Barry K."/>
            <person name="Bills G."/>
            <person name="Bluhm B."/>
            <person name="Cannon C."/>
            <person name="Castanera R."/>
            <person name="Culley D."/>
            <person name="Daum C."/>
            <person name="Ezra D."/>
            <person name="Gonzalez J."/>
            <person name="Henrissat B."/>
            <person name="Kuo A."/>
            <person name="Liang C."/>
            <person name="Lipzen A."/>
            <person name="Lutzoni F."/>
            <person name="Magnuson J."/>
            <person name="Mondo S."/>
            <person name="Nolan M."/>
            <person name="Ohm R."/>
            <person name="Pangilinan J."/>
            <person name="Park H.-J."/>
            <person name="Ramirez L."/>
            <person name="Alfaro M."/>
            <person name="Sun H."/>
            <person name="Tritt A."/>
            <person name="Yoshinaga Y."/>
            <person name="Zwiers L.-H."/>
            <person name="Turgeon B."/>
            <person name="Goodwin S."/>
            <person name="Spatafora J."/>
            <person name="Crous P."/>
            <person name="Grigoriev I."/>
        </authorList>
    </citation>
    <scope>NUCLEOTIDE SEQUENCE</scope>
    <source>
        <strain evidence="2">CBS 121167</strain>
    </source>
</reference>
<dbReference type="PANTHER" id="PTHR37544:SF1">
    <property type="entry name" value="PHOSPHORIBOSYLAMINOIMIDAZOLE-SUCCINOCARBOXAMIDE SYNTHASE"/>
    <property type="match status" value="1"/>
</dbReference>
<dbReference type="AlphaFoldDB" id="A0A6A6BG68"/>
<dbReference type="Proteomes" id="UP000799438">
    <property type="component" value="Unassembled WGS sequence"/>
</dbReference>
<name>A0A6A6BG68_9PEZI</name>
<dbReference type="PANTHER" id="PTHR37544">
    <property type="entry name" value="SPRAY-RELATED"/>
    <property type="match status" value="1"/>
</dbReference>
<dbReference type="EMBL" id="ML995484">
    <property type="protein sequence ID" value="KAF2142285.1"/>
    <property type="molecule type" value="Genomic_DNA"/>
</dbReference>
<feature type="transmembrane region" description="Helical" evidence="1">
    <location>
        <begin position="20"/>
        <end position="39"/>
    </location>
</feature>
<dbReference type="InterPro" id="IPR021840">
    <property type="entry name" value="DUF3433"/>
</dbReference>
<evidence type="ECO:0000256" key="1">
    <source>
        <dbReference type="SAM" id="Phobius"/>
    </source>
</evidence>
<keyword evidence="1" id="KW-1133">Transmembrane helix</keyword>
<sequence length="1091" mass="119205">MNDKKPKWWTPFFLGRKISFAFLIAYIALISTLAALYQFSNTHKGIATADPKQYLLWQYGPTAIFTIVAAFWGQVEYRVKQLMPWKTMSNPRGSKPADQTLLLDFVSPLNVISFVRALRSRKTTAVAIVIGGGFVLKLTTILTTGLFILRSTIMEHTVADMMASIFFVGIDPSDFHSVIVDRRAFSRLYGIQKFSLPYPRGTTSCYAYPNFNASKVPDSTLHLSGHVDVFHSNLDCESLSLQHAEGTHVATGTNLSLSFFSESCGQVDLRATYSPQGFFLKWNVFEPEDMGCADDDTRLVTTFGKTTADNTSGIIPLHLVNHSTILCRWSYGISPGLVTVRPNSTAVETVNIEVTPGTSPSHLPGIPPGNLLKAIHNSWTSWRGDTSIDDLTYSTILVMTGVTGEAMAKDATTFANAVNTVFQAFAAQLANIHFTKPTKQPINGTITYKESRLVIRPLPFGSPEELPLTGSGFRGYSGHPRSPDVTSALHGTGSSHLMAIREKLLGYDFTTLTSHTASGVEFSIEKSALVVDEEKEQGKTVQANEECNMGKIKWYRPVTVALPTQFAVVLVPLGLIVLLETLYQQSQKNNGIYNVSSSEYIHYAYTYDPTTILVIAGLLFSGLDSSVKMFQPYQLLRRGGALAKDTLGGDYMGKLGMYCIWSSIWRRHLAVAASSVRMLFVPLLTIAASGMFFVDSLPRSYGIPLSTLEPVNTSFLAQNSVGWDMANLVLGEGLGQPLFTYDTLVFPLLEVPSGTQEGSITARIPAFRAQSNCSASIASNVSVSNTGRIAFNVGLPELCSLDNPGIQLFSNSTDSFYFGEWIDLAAASDPLCPSNVAVFGHTAHGAVTNLSILVCTPYLETVDVDIVLDSADLLFNLTRAPPKPVESTAVYVQNLTSLRDIAKKLYNGWFTTRRDSGPWRINDTIADGFFFTLLNDAAPADLVANDTNYTPLRVAVDRTYGRAMAQVMNTQRAQGPSGAIEATLTVPDRVRLKQGPISTRILEAFLAVLSLCAMLAYAALDTKQVLPNNPCSIAAVASLLAGSSILDTCFPPGSEWQRDGLGKNMTFRLGWWPHGRFGLDIETVEEKKEES</sequence>
<accession>A0A6A6BG68</accession>
<keyword evidence="1" id="KW-0472">Membrane</keyword>
<feature type="transmembrane region" description="Helical" evidence="1">
    <location>
        <begin position="124"/>
        <end position="149"/>
    </location>
</feature>
<dbReference type="GeneID" id="54303674"/>
<keyword evidence="3" id="KW-1185">Reference proteome</keyword>
<feature type="transmembrane region" description="Helical" evidence="1">
    <location>
        <begin position="603"/>
        <end position="623"/>
    </location>
</feature>
<gene>
    <name evidence="2" type="ORF">K452DRAFT_358124</name>
</gene>
<feature type="transmembrane region" description="Helical" evidence="1">
    <location>
        <begin position="558"/>
        <end position="583"/>
    </location>
</feature>
<dbReference type="OrthoDB" id="3912677at2759"/>
<dbReference type="RefSeq" id="XP_033397997.1">
    <property type="nucleotide sequence ID" value="XM_033546168.1"/>
</dbReference>
<evidence type="ECO:0000313" key="2">
    <source>
        <dbReference type="EMBL" id="KAF2142285.1"/>
    </source>
</evidence>
<proteinExistence type="predicted"/>
<keyword evidence="1" id="KW-0812">Transmembrane</keyword>
<organism evidence="2 3">
    <name type="scientific">Aplosporella prunicola CBS 121167</name>
    <dbReference type="NCBI Taxonomy" id="1176127"/>
    <lineage>
        <taxon>Eukaryota</taxon>
        <taxon>Fungi</taxon>
        <taxon>Dikarya</taxon>
        <taxon>Ascomycota</taxon>
        <taxon>Pezizomycotina</taxon>
        <taxon>Dothideomycetes</taxon>
        <taxon>Dothideomycetes incertae sedis</taxon>
        <taxon>Botryosphaeriales</taxon>
        <taxon>Aplosporellaceae</taxon>
        <taxon>Aplosporella</taxon>
    </lineage>
</organism>
<feature type="transmembrane region" description="Helical" evidence="1">
    <location>
        <begin position="59"/>
        <end position="79"/>
    </location>
</feature>
<protein>
    <submittedName>
        <fullName evidence="2">Uncharacterized protein</fullName>
    </submittedName>
</protein>
<evidence type="ECO:0000313" key="3">
    <source>
        <dbReference type="Proteomes" id="UP000799438"/>
    </source>
</evidence>
<dbReference type="Pfam" id="PF11915">
    <property type="entry name" value="DUF3433"/>
    <property type="match status" value="2"/>
</dbReference>